<protein>
    <submittedName>
        <fullName evidence="13">Nuclear receptor domain-containing protein</fullName>
    </submittedName>
</protein>
<evidence type="ECO:0000313" key="12">
    <source>
        <dbReference type="Proteomes" id="UP000280834"/>
    </source>
</evidence>
<proteinExistence type="inferred from homology"/>
<dbReference type="STRING" id="42155.A0A0R3R4X6"/>
<evidence type="ECO:0000256" key="4">
    <source>
        <dbReference type="ARBA" id="ARBA00022833"/>
    </source>
</evidence>
<dbReference type="GO" id="GO:0048384">
    <property type="term" value="P:retinoic acid receptor signaling pathway"/>
    <property type="evidence" value="ECO:0007669"/>
    <property type="project" value="TreeGrafter"/>
</dbReference>
<organism evidence="13">
    <name type="scientific">Brugia timori</name>
    <dbReference type="NCBI Taxonomy" id="42155"/>
    <lineage>
        <taxon>Eukaryota</taxon>
        <taxon>Metazoa</taxon>
        <taxon>Ecdysozoa</taxon>
        <taxon>Nematoda</taxon>
        <taxon>Chromadorea</taxon>
        <taxon>Rhabditida</taxon>
        <taxon>Spirurina</taxon>
        <taxon>Spiruromorpha</taxon>
        <taxon>Filarioidea</taxon>
        <taxon>Onchocercidae</taxon>
        <taxon>Brugia</taxon>
    </lineage>
</organism>
<keyword evidence="9" id="KW-0539">Nucleus</keyword>
<dbReference type="AlphaFoldDB" id="A0A0R3R4X6"/>
<reference evidence="13" key="1">
    <citation type="submission" date="2017-02" db="UniProtKB">
        <authorList>
            <consortium name="WormBaseParasite"/>
        </authorList>
    </citation>
    <scope>IDENTIFICATION</scope>
</reference>
<name>A0A0R3R4X6_9BILA</name>
<dbReference type="GO" id="GO:0090575">
    <property type="term" value="C:RNA polymerase II transcription regulator complex"/>
    <property type="evidence" value="ECO:0007669"/>
    <property type="project" value="TreeGrafter"/>
</dbReference>
<evidence type="ECO:0000259" key="10">
    <source>
        <dbReference type="PROSITE" id="PS51030"/>
    </source>
</evidence>
<evidence type="ECO:0000256" key="5">
    <source>
        <dbReference type="ARBA" id="ARBA00023015"/>
    </source>
</evidence>
<evidence type="ECO:0000256" key="8">
    <source>
        <dbReference type="ARBA" id="ARBA00023170"/>
    </source>
</evidence>
<accession>A0A0R3R4X6</accession>
<keyword evidence="7" id="KW-0804">Transcription</keyword>
<dbReference type="GO" id="GO:0000122">
    <property type="term" value="P:negative regulation of transcription by RNA polymerase II"/>
    <property type="evidence" value="ECO:0007669"/>
    <property type="project" value="TreeGrafter"/>
</dbReference>
<evidence type="ECO:0000256" key="6">
    <source>
        <dbReference type="ARBA" id="ARBA00023125"/>
    </source>
</evidence>
<dbReference type="InterPro" id="IPR050234">
    <property type="entry name" value="Nuclear_hormone_rcpt_NR1"/>
</dbReference>
<keyword evidence="6" id="KW-0238">DNA-binding</keyword>
<keyword evidence="8" id="KW-0675">Receptor</keyword>
<dbReference type="SUPFAM" id="SSF57716">
    <property type="entry name" value="Glucocorticoid receptor-like (DNA-binding domain)"/>
    <property type="match status" value="1"/>
</dbReference>
<dbReference type="SMART" id="SM00399">
    <property type="entry name" value="ZnF_C4"/>
    <property type="match status" value="1"/>
</dbReference>
<keyword evidence="5" id="KW-0805">Transcription regulation</keyword>
<evidence type="ECO:0000256" key="3">
    <source>
        <dbReference type="ARBA" id="ARBA00022771"/>
    </source>
</evidence>
<dbReference type="GO" id="GO:0000978">
    <property type="term" value="F:RNA polymerase II cis-regulatory region sequence-specific DNA binding"/>
    <property type="evidence" value="ECO:0007669"/>
    <property type="project" value="TreeGrafter"/>
</dbReference>
<dbReference type="GO" id="GO:0002154">
    <property type="term" value="P:thyroid hormone receptor signaling pathway"/>
    <property type="evidence" value="ECO:0007669"/>
    <property type="project" value="TreeGrafter"/>
</dbReference>
<dbReference type="WBParaSite" id="BTMF_0001506601-mRNA-1">
    <property type="protein sequence ID" value="BTMF_0001506601-mRNA-1"/>
    <property type="gene ID" value="BTMF_0001506601"/>
</dbReference>
<evidence type="ECO:0000313" key="13">
    <source>
        <dbReference type="WBParaSite" id="BTMF_0001506601-mRNA-1"/>
    </source>
</evidence>
<feature type="domain" description="Nuclear receptor" evidence="10">
    <location>
        <begin position="4"/>
        <end position="50"/>
    </location>
</feature>
<dbReference type="GO" id="GO:0008270">
    <property type="term" value="F:zinc ion binding"/>
    <property type="evidence" value="ECO:0007669"/>
    <property type="project" value="UniProtKB-KW"/>
</dbReference>
<keyword evidence="4" id="KW-0862">Zinc</keyword>
<dbReference type="Proteomes" id="UP000280834">
    <property type="component" value="Unassembled WGS sequence"/>
</dbReference>
<keyword evidence="3" id="KW-0863">Zinc-finger</keyword>
<evidence type="ECO:0000256" key="2">
    <source>
        <dbReference type="ARBA" id="ARBA00022723"/>
    </source>
</evidence>
<dbReference type="GO" id="GO:0004879">
    <property type="term" value="F:nuclear receptor activity"/>
    <property type="evidence" value="ECO:0007669"/>
    <property type="project" value="TreeGrafter"/>
</dbReference>
<evidence type="ECO:0000256" key="9">
    <source>
        <dbReference type="ARBA" id="ARBA00023242"/>
    </source>
</evidence>
<reference evidence="11 12" key="2">
    <citation type="submission" date="2018-11" db="EMBL/GenBank/DDBJ databases">
        <authorList>
            <consortium name="Pathogen Informatics"/>
        </authorList>
    </citation>
    <scope>NUCLEOTIDE SEQUENCE [LARGE SCALE GENOMIC DNA]</scope>
</reference>
<dbReference type="InterPro" id="IPR001628">
    <property type="entry name" value="Znf_hrmn_rcpt"/>
</dbReference>
<dbReference type="Pfam" id="PF00105">
    <property type="entry name" value="zf-C4"/>
    <property type="match status" value="1"/>
</dbReference>
<dbReference type="Gene3D" id="3.30.50.10">
    <property type="entry name" value="Erythroid Transcription Factor GATA-1, subunit A"/>
    <property type="match status" value="1"/>
</dbReference>
<gene>
    <name evidence="11" type="ORF">BTMF_LOCUS13062</name>
</gene>
<dbReference type="PROSITE" id="PS51030">
    <property type="entry name" value="NUCLEAR_REC_DBD_2"/>
    <property type="match status" value="1"/>
</dbReference>
<dbReference type="InterPro" id="IPR013088">
    <property type="entry name" value="Znf_NHR/GATA"/>
</dbReference>
<dbReference type="GO" id="GO:0030154">
    <property type="term" value="P:cell differentiation"/>
    <property type="evidence" value="ECO:0007669"/>
    <property type="project" value="TreeGrafter"/>
</dbReference>
<keyword evidence="2" id="KW-0479">Metal-binding</keyword>
<sequence>MKPGQPYVVCDDDAIGLHYRTITCEGCKGFFRRTLQVSNKMFFARIFLNI</sequence>
<evidence type="ECO:0000256" key="1">
    <source>
        <dbReference type="ARBA" id="ARBA00005993"/>
    </source>
</evidence>
<comment type="similarity">
    <text evidence="1">Belongs to the nuclear hormone receptor family.</text>
</comment>
<dbReference type="PRINTS" id="PR00047">
    <property type="entry name" value="STROIDFINGER"/>
</dbReference>
<evidence type="ECO:0000256" key="7">
    <source>
        <dbReference type="ARBA" id="ARBA00023163"/>
    </source>
</evidence>
<dbReference type="EMBL" id="UZAG01019727">
    <property type="protein sequence ID" value="VDO44657.1"/>
    <property type="molecule type" value="Genomic_DNA"/>
</dbReference>
<evidence type="ECO:0000313" key="11">
    <source>
        <dbReference type="EMBL" id="VDO44657.1"/>
    </source>
</evidence>
<dbReference type="PANTHER" id="PTHR24082">
    <property type="entry name" value="NUCLEAR HORMONE RECEPTOR"/>
    <property type="match status" value="1"/>
</dbReference>
<dbReference type="PANTHER" id="PTHR24082:SF330">
    <property type="entry name" value="THYROID HORMONE RECEPTOR BETA"/>
    <property type="match status" value="1"/>
</dbReference>
<keyword evidence="12" id="KW-1185">Reference proteome</keyword>
<dbReference type="GO" id="GO:0045944">
    <property type="term" value="P:positive regulation of transcription by RNA polymerase II"/>
    <property type="evidence" value="ECO:0007669"/>
    <property type="project" value="TreeGrafter"/>
</dbReference>